<dbReference type="GeneID" id="74308264"/>
<dbReference type="GO" id="GO:0004000">
    <property type="term" value="F:adenosine deaminase activity"/>
    <property type="evidence" value="ECO:0007669"/>
    <property type="project" value="UniProtKB-UniRule"/>
</dbReference>
<feature type="binding site" evidence="4">
    <location>
        <position position="221"/>
    </location>
    <ligand>
        <name>Zn(2+)</name>
        <dbReference type="ChEBI" id="CHEBI:29105"/>
    </ligand>
</feature>
<organism evidence="6 7">
    <name type="scientific">Methanoplanus endosymbiosus</name>
    <dbReference type="NCBI Taxonomy" id="33865"/>
    <lineage>
        <taxon>Archaea</taxon>
        <taxon>Methanobacteriati</taxon>
        <taxon>Methanobacteriota</taxon>
        <taxon>Stenosarchaea group</taxon>
        <taxon>Methanomicrobia</taxon>
        <taxon>Methanomicrobiales</taxon>
        <taxon>Methanomicrobiaceae</taxon>
        <taxon>Methanoplanus</taxon>
    </lineage>
</organism>
<keyword evidence="1 4" id="KW-0479">Metal-binding</keyword>
<keyword evidence="7" id="KW-1185">Reference proteome</keyword>
<keyword evidence="3 4" id="KW-0862">Zinc</keyword>
<dbReference type="FunFam" id="3.20.20.140:FF:000014">
    <property type="entry name" value="5-methylthioadenosine/S-adenosylhomocysteine deaminase"/>
    <property type="match status" value="1"/>
</dbReference>
<dbReference type="GO" id="GO:0050270">
    <property type="term" value="F:S-adenosylhomocysteine deaminase activity"/>
    <property type="evidence" value="ECO:0007669"/>
    <property type="project" value="UniProtKB-EC"/>
</dbReference>
<proteinExistence type="inferred from homology"/>
<dbReference type="InterPro" id="IPR050287">
    <property type="entry name" value="MTA/SAH_deaminase"/>
</dbReference>
<comment type="function">
    <text evidence="4">Catalyzes the deamination of three SAM-derived enzymatic products, namely 5'-deoxyadenosine, S-adenosyl-L-homocysteine, and 5'-methylthioadenosine, to produce the inosine analogs. Can also deaminate adenosine. The preferred substrate for this enzyme is 5'-deoxyadenosine, but all these substrates are efficiently deaminated. Likely functions in a S-adenosyl-L-methionine (SAM) recycling pathway from S-adenosyl-L-homocysteine (SAH) produced from SAM-dependent methylation reactions. May also be involved in the recycling of 5'-deoxyadenosine, whereupon the 5'-deoxyribose moiety of 5'-deoxyinosine is further metabolized to deoxyhexoses used for the biosynthesis of aromatic amino acids in methanogens.</text>
</comment>
<feature type="binding site" evidence="4">
    <location>
        <position position="224"/>
    </location>
    <ligand>
        <name>substrate</name>
    </ligand>
</feature>
<dbReference type="GO" id="GO:0046872">
    <property type="term" value="F:metal ion binding"/>
    <property type="evidence" value="ECO:0007669"/>
    <property type="project" value="UniProtKB-KW"/>
</dbReference>
<dbReference type="GO" id="GO:0090613">
    <property type="term" value="F:5'-deoxyadenosine deaminase activity"/>
    <property type="evidence" value="ECO:0007669"/>
    <property type="project" value="UniProtKB-UniRule"/>
</dbReference>
<dbReference type="RefSeq" id="WP_257742060.1">
    <property type="nucleotide sequence ID" value="NZ_CP096115.1"/>
</dbReference>
<dbReference type="CDD" id="cd01298">
    <property type="entry name" value="ATZ_TRZ_like"/>
    <property type="match status" value="1"/>
</dbReference>
<feature type="binding site" evidence="4">
    <location>
        <position position="310"/>
    </location>
    <ligand>
        <name>Zn(2+)</name>
        <dbReference type="ChEBI" id="CHEBI:29105"/>
    </ligand>
</feature>
<evidence type="ECO:0000313" key="6">
    <source>
        <dbReference type="EMBL" id="UUX91909.1"/>
    </source>
</evidence>
<dbReference type="InterPro" id="IPR006680">
    <property type="entry name" value="Amidohydro-rel"/>
</dbReference>
<dbReference type="Proteomes" id="UP001060368">
    <property type="component" value="Chromosome"/>
</dbReference>
<dbReference type="InterPro" id="IPR023512">
    <property type="entry name" value="Deaminase_MtaD/DadD"/>
</dbReference>
<evidence type="ECO:0000256" key="1">
    <source>
        <dbReference type="ARBA" id="ARBA00022723"/>
    </source>
</evidence>
<comment type="catalytic activity">
    <reaction evidence="4">
        <text>S-methyl-5'-thioadenosine + H2O + H(+) = S-methyl-5'-thioinosine + NH4(+)</text>
        <dbReference type="Rhea" id="RHEA:25025"/>
        <dbReference type="ChEBI" id="CHEBI:15377"/>
        <dbReference type="ChEBI" id="CHEBI:15378"/>
        <dbReference type="ChEBI" id="CHEBI:17509"/>
        <dbReference type="ChEBI" id="CHEBI:28938"/>
        <dbReference type="ChEBI" id="CHEBI:48595"/>
        <dbReference type="EC" id="3.5.4.31"/>
    </reaction>
</comment>
<evidence type="ECO:0000256" key="2">
    <source>
        <dbReference type="ARBA" id="ARBA00022801"/>
    </source>
</evidence>
<dbReference type="InterPro" id="IPR011059">
    <property type="entry name" value="Metal-dep_hydrolase_composite"/>
</dbReference>
<comment type="catalytic activity">
    <reaction evidence="4">
        <text>S-adenosyl-L-homocysteine + H2O + H(+) = S-inosyl-L-homocysteine + NH4(+)</text>
        <dbReference type="Rhea" id="RHEA:20716"/>
        <dbReference type="ChEBI" id="CHEBI:15377"/>
        <dbReference type="ChEBI" id="CHEBI:15378"/>
        <dbReference type="ChEBI" id="CHEBI:28938"/>
        <dbReference type="ChEBI" id="CHEBI:57856"/>
        <dbReference type="ChEBI" id="CHEBI:57985"/>
        <dbReference type="EC" id="3.5.4.28"/>
    </reaction>
</comment>
<dbReference type="EMBL" id="CP096115">
    <property type="protein sequence ID" value="UUX91909.1"/>
    <property type="molecule type" value="Genomic_DNA"/>
</dbReference>
<dbReference type="AlphaFoldDB" id="A0A9E7PKN7"/>
<dbReference type="EC" id="3.5.4.28" evidence="4"/>
<dbReference type="GO" id="GO:0090614">
    <property type="term" value="F:5'-methylthioadenosine deaminase activity"/>
    <property type="evidence" value="ECO:0007669"/>
    <property type="project" value="UniProtKB-EC"/>
</dbReference>
<feature type="binding site" evidence="4">
    <location>
        <position position="75"/>
    </location>
    <ligand>
        <name>Zn(2+)</name>
        <dbReference type="ChEBI" id="CHEBI:29105"/>
    </ligand>
</feature>
<feature type="binding site" evidence="4">
    <location>
        <position position="73"/>
    </location>
    <ligand>
        <name>Zn(2+)</name>
        <dbReference type="ChEBI" id="CHEBI:29105"/>
    </ligand>
</feature>
<dbReference type="SUPFAM" id="SSF51556">
    <property type="entry name" value="Metallo-dependent hydrolases"/>
    <property type="match status" value="1"/>
</dbReference>
<comment type="miscellaneous">
    <text evidence="4">SAH is a product of SAM methyltransferases and is known to be a feedback inhibitor of these enzymes. As a result of this inhibition, organisms have evolved efficient enzymes to metabolize SAH via different pathways. The pathway found in methanogens differs from the canonical pathway, it uses the deamination of S-adenosyl-L-homocysteine to form S-inosyl-L-homocysteine for the regeneration of SAM from S-adenosyl-L-homocysteine. 5'-deoxyadenosine is a radical SAM enzyme reaction product which strongly inhibits radical SAM enzymes. A pathway for removing this product must be present in methanogens where the MTA/SAH nucleosidase which normally metabolizes this compound is absent.</text>
</comment>
<feature type="domain" description="Amidohydrolase-related" evidence="5">
    <location>
        <begin position="64"/>
        <end position="411"/>
    </location>
</feature>
<evidence type="ECO:0000256" key="4">
    <source>
        <dbReference type="HAMAP-Rule" id="MF_01281"/>
    </source>
</evidence>
<protein>
    <recommendedName>
        <fullName evidence="4">5'-deoxyadenosine deaminase</fullName>
        <shortName evidence="4">5'-dA deaminase</shortName>
        <ecNumber evidence="4">3.5.4.41</ecNumber>
    </recommendedName>
    <alternativeName>
        <fullName evidence="4">5'-methylthioadenosine deaminase</fullName>
        <shortName evidence="4">MTA deaminase</shortName>
        <ecNumber evidence="4">3.5.4.31</ecNumber>
    </alternativeName>
    <alternativeName>
        <fullName evidence="4">Adenosine deaminase</fullName>
        <ecNumber evidence="4">3.5.4.4</ecNumber>
    </alternativeName>
    <alternativeName>
        <fullName evidence="4">S-adenosylhomocysteine deaminase</fullName>
        <shortName evidence="4">SAH deaminase</shortName>
        <ecNumber evidence="4">3.5.4.28</ecNumber>
    </alternativeName>
</protein>
<accession>A0A9E7PKN7</accession>
<sequence length="441" mass="48495">MTPDYLDDDIFKGKMSVFLKDAKTADGKRGILIDEDGIIAAVGFKSDRKPENEADIVVEASDMIAVPGFVNTHTHAAMSLLRGYADDMHLQEWLSEKIWPLEAHLQADDVYWGTKLACMEMIRSGTVAFNDMYFFMESAAKAVDETGMKAVLSHGFIDFGDAEKRENEIKATKNLVSHIKSLNNPRIKAAVGPHAPYTVSKDALKWCAGFAEKEDIHLHIHLSETEQEVKDCIEANKMRPAQLLDECGCLSERTVAAHCCWLDEEECSLLGKRGVFVSHNPASNMKLAVNRAMPYKDLRNSGVNVTLGTDGCSSNNNLDILEEAKFAALLQKFYWNSDTILPAGEALDMITSSGAKALGFGNGKIEEGQYADIVLLDRKTPCMTPLYNPVSNIIYSAGANAVNTVICNGRILMADGYIPGEEETLRQASEIAKNLVSRSDK</sequence>
<dbReference type="GO" id="GO:0006556">
    <property type="term" value="P:S-adenosylmethionine biosynthetic process"/>
    <property type="evidence" value="ECO:0007669"/>
    <property type="project" value="UniProtKB-UniRule"/>
</dbReference>
<comment type="caution">
    <text evidence="4">Lacks conserved residue(s) required for the propagation of feature annotation.</text>
</comment>
<evidence type="ECO:0000259" key="5">
    <source>
        <dbReference type="Pfam" id="PF01979"/>
    </source>
</evidence>
<comment type="catalytic activity">
    <reaction evidence="4">
        <text>adenosine + H2O + H(+) = inosine + NH4(+)</text>
        <dbReference type="Rhea" id="RHEA:24408"/>
        <dbReference type="ChEBI" id="CHEBI:15377"/>
        <dbReference type="ChEBI" id="CHEBI:15378"/>
        <dbReference type="ChEBI" id="CHEBI:16335"/>
        <dbReference type="ChEBI" id="CHEBI:17596"/>
        <dbReference type="ChEBI" id="CHEBI:28938"/>
        <dbReference type="EC" id="3.5.4.4"/>
    </reaction>
</comment>
<dbReference type="KEGG" id="mend:L6E24_11145"/>
<feature type="binding site" evidence="4">
    <location>
        <position position="194"/>
    </location>
    <ligand>
        <name>substrate</name>
    </ligand>
</feature>
<gene>
    <name evidence="4" type="primary">dadD</name>
    <name evidence="6" type="ORF">L6E24_11145</name>
</gene>
<name>A0A9E7PKN7_9EURY</name>
<dbReference type="PANTHER" id="PTHR43794">
    <property type="entry name" value="AMINOHYDROLASE SSNA-RELATED"/>
    <property type="match status" value="1"/>
</dbReference>
<dbReference type="EC" id="3.5.4.41" evidence="4"/>
<comment type="cofactor">
    <cofactor evidence="4">
        <name>Zn(2+)</name>
        <dbReference type="ChEBI" id="CHEBI:29105"/>
    </cofactor>
    <text evidence="4">Binds 1 zinc ion per subunit.</text>
</comment>
<dbReference type="HAMAP" id="MF_01281">
    <property type="entry name" value="MTA_SAH_deamin"/>
    <property type="match status" value="1"/>
</dbReference>
<dbReference type="Gene3D" id="3.20.20.140">
    <property type="entry name" value="Metal-dependent hydrolases"/>
    <property type="match status" value="1"/>
</dbReference>
<dbReference type="SUPFAM" id="SSF51338">
    <property type="entry name" value="Composite domain of metallo-dependent hydrolases"/>
    <property type="match status" value="1"/>
</dbReference>
<feature type="binding site" evidence="4">
    <location>
        <position position="310"/>
    </location>
    <ligand>
        <name>substrate</name>
    </ligand>
</feature>
<dbReference type="EC" id="3.5.4.31" evidence="4"/>
<dbReference type="Pfam" id="PF01979">
    <property type="entry name" value="Amidohydro_1"/>
    <property type="match status" value="1"/>
</dbReference>
<dbReference type="EC" id="3.5.4.4" evidence="4"/>
<feature type="binding site" evidence="4">
    <location>
        <position position="102"/>
    </location>
    <ligand>
        <name>substrate</name>
    </ligand>
</feature>
<comment type="subunit">
    <text evidence="4">Homotetramer.</text>
</comment>
<evidence type="ECO:0000256" key="3">
    <source>
        <dbReference type="ARBA" id="ARBA00022833"/>
    </source>
</evidence>
<comment type="pathway">
    <text evidence="4">Amino-acid biosynthesis; S-adenosyl-L-methionine biosynthesis.</text>
</comment>
<evidence type="ECO:0000313" key="7">
    <source>
        <dbReference type="Proteomes" id="UP001060368"/>
    </source>
</evidence>
<keyword evidence="2 4" id="KW-0378">Hydrolase</keyword>
<comment type="catalytic activity">
    <reaction evidence="4">
        <text>5'-deoxyadenosine + H2O + H(+) = 5'-deoxyinosine + NH4(+)</text>
        <dbReference type="Rhea" id="RHEA:42892"/>
        <dbReference type="ChEBI" id="CHEBI:15377"/>
        <dbReference type="ChEBI" id="CHEBI:15378"/>
        <dbReference type="ChEBI" id="CHEBI:17319"/>
        <dbReference type="ChEBI" id="CHEBI:28938"/>
        <dbReference type="ChEBI" id="CHEBI:82775"/>
        <dbReference type="EC" id="3.5.4.41"/>
    </reaction>
</comment>
<reference evidence="6" key="1">
    <citation type="submission" date="2022-04" db="EMBL/GenBank/DDBJ databases">
        <title>Complete genome of Methanoplanus endosymbiosus DSM 3599.</title>
        <authorList>
            <person name="Chen S.-C."/>
            <person name="You Y.-T."/>
            <person name="Zhou Y.-Z."/>
            <person name="Lai M.-C."/>
        </authorList>
    </citation>
    <scope>NUCLEOTIDE SEQUENCE</scope>
    <source>
        <strain evidence="6">DSM 3599</strain>
    </source>
</reference>
<comment type="similarity">
    <text evidence="4">Belongs to the metallo-dependent hydrolases superfamily. MTA/SAH deaminase family.</text>
</comment>
<dbReference type="Gene3D" id="2.30.40.10">
    <property type="entry name" value="Urease, subunit C, domain 1"/>
    <property type="match status" value="1"/>
</dbReference>
<dbReference type="PANTHER" id="PTHR43794:SF11">
    <property type="entry name" value="AMIDOHYDROLASE-RELATED DOMAIN-CONTAINING PROTEIN"/>
    <property type="match status" value="1"/>
</dbReference>
<dbReference type="InterPro" id="IPR032466">
    <property type="entry name" value="Metal_Hydrolase"/>
</dbReference>